<dbReference type="PIRSF" id="PIRSF021320">
    <property type="entry name" value="DUF984"/>
    <property type="match status" value="1"/>
</dbReference>
<dbReference type="InterPro" id="IPR007374">
    <property type="entry name" value="ASCH_domain"/>
</dbReference>
<evidence type="ECO:0000259" key="1">
    <source>
        <dbReference type="SMART" id="SM01022"/>
    </source>
</evidence>
<proteinExistence type="predicted"/>
<dbReference type="CDD" id="cd06553">
    <property type="entry name" value="ASCH_Ef3133_like"/>
    <property type="match status" value="1"/>
</dbReference>
<dbReference type="STRING" id="28230.SAMN05878443_0452"/>
<reference evidence="3" key="1">
    <citation type="submission" date="2016-11" db="EMBL/GenBank/DDBJ databases">
        <authorList>
            <person name="Varghese N."/>
            <person name="Submissions S."/>
        </authorList>
    </citation>
    <scope>NUCLEOTIDE SEQUENCE [LARGE SCALE GENOMIC DNA]</scope>
    <source>
        <strain evidence="3">313</strain>
    </source>
</reference>
<dbReference type="SUPFAM" id="SSF88697">
    <property type="entry name" value="PUA domain-like"/>
    <property type="match status" value="1"/>
</dbReference>
<dbReference type="InterPro" id="IPR015947">
    <property type="entry name" value="PUA-like_sf"/>
</dbReference>
<dbReference type="eggNOG" id="COG4405">
    <property type="taxonomic scope" value="Bacteria"/>
</dbReference>
<gene>
    <name evidence="2" type="ORF">SAMN05878443_0452</name>
</gene>
<evidence type="ECO:0000313" key="2">
    <source>
        <dbReference type="EMBL" id="SIN91277.1"/>
    </source>
</evidence>
<feature type="domain" description="ASCH" evidence="1">
    <location>
        <begin position="27"/>
        <end position="145"/>
    </location>
</feature>
<dbReference type="SMART" id="SM01022">
    <property type="entry name" value="ASCH"/>
    <property type="match status" value="1"/>
</dbReference>
<keyword evidence="3" id="KW-1185">Reference proteome</keyword>
<dbReference type="InterPro" id="IPR009326">
    <property type="entry name" value="DUF984"/>
</dbReference>
<sequence>MKAKQMWQEFISAHPEYQDKTYQAWSYGVEPDELARLTVEQIKTATASSYEEYALENEALPEAGELNMILDASEKAVCITKTIKVSVIPFLEVSKEHAFKEGEGDRSLHYWREVHKTFFENSYKKNSLVFHDNILIVCEEFEVIYK</sequence>
<dbReference type="Proteomes" id="UP000184758">
    <property type="component" value="Unassembled WGS sequence"/>
</dbReference>
<organism evidence="2 3">
    <name type="scientific">Carnobacterium alterfunditum</name>
    <dbReference type="NCBI Taxonomy" id="28230"/>
    <lineage>
        <taxon>Bacteria</taxon>
        <taxon>Bacillati</taxon>
        <taxon>Bacillota</taxon>
        <taxon>Bacilli</taxon>
        <taxon>Lactobacillales</taxon>
        <taxon>Carnobacteriaceae</taxon>
        <taxon>Carnobacterium</taxon>
    </lineage>
</organism>
<accession>A0A1N6F7P9</accession>
<dbReference type="Gene3D" id="3.10.400.10">
    <property type="entry name" value="Sulfate adenylyltransferase"/>
    <property type="match status" value="1"/>
</dbReference>
<dbReference type="Pfam" id="PF04266">
    <property type="entry name" value="ASCH"/>
    <property type="match status" value="1"/>
</dbReference>
<dbReference type="OrthoDB" id="9807542at2"/>
<dbReference type="PANTHER" id="PTHR39203:SF1">
    <property type="entry name" value="CYTOPLASMIC PROTEIN"/>
    <property type="match status" value="1"/>
</dbReference>
<name>A0A1N6F7P9_9LACT</name>
<dbReference type="AlphaFoldDB" id="A0A1N6F7P9"/>
<dbReference type="EMBL" id="FSRN01000001">
    <property type="protein sequence ID" value="SIN91277.1"/>
    <property type="molecule type" value="Genomic_DNA"/>
</dbReference>
<evidence type="ECO:0000313" key="3">
    <source>
        <dbReference type="Proteomes" id="UP000184758"/>
    </source>
</evidence>
<protein>
    <submittedName>
        <fullName evidence="2">Uncharacterized protein YhfF</fullName>
    </submittedName>
</protein>
<dbReference type="PANTHER" id="PTHR39203">
    <property type="entry name" value="CYTOPLASMIC PROTEIN-RELATED"/>
    <property type="match status" value="1"/>
</dbReference>
<dbReference type="RefSeq" id="WP_034547043.1">
    <property type="nucleotide sequence ID" value="NZ_FSRN01000001.1"/>
</dbReference>